<dbReference type="EMBL" id="QXDL01000013">
    <property type="protein sequence ID" value="RIH90279.1"/>
    <property type="molecule type" value="Genomic_DNA"/>
</dbReference>
<keyword evidence="2" id="KW-0255">Endonuclease</keyword>
<evidence type="ECO:0000313" key="3">
    <source>
        <dbReference type="Proteomes" id="UP000265715"/>
    </source>
</evidence>
<evidence type="ECO:0000259" key="1">
    <source>
        <dbReference type="Pfam" id="PF05685"/>
    </source>
</evidence>
<feature type="domain" description="Putative restriction endonuclease" evidence="1">
    <location>
        <begin position="2"/>
        <end position="164"/>
    </location>
</feature>
<keyword evidence="3" id="KW-1185">Reference proteome</keyword>
<keyword evidence="2" id="KW-0378">Hydrolase</keyword>
<dbReference type="AlphaFoldDB" id="A0A399F4S2"/>
<dbReference type="PANTHER" id="PTHR35400">
    <property type="entry name" value="SLR1083 PROTEIN"/>
    <property type="match status" value="1"/>
</dbReference>
<comment type="caution">
    <text evidence="2">The sequence shown here is derived from an EMBL/GenBank/DDBJ whole genome shotgun (WGS) entry which is preliminary data.</text>
</comment>
<dbReference type="Pfam" id="PF05685">
    <property type="entry name" value="Uma2"/>
    <property type="match status" value="1"/>
</dbReference>
<name>A0A399F4S2_9DEIN</name>
<gene>
    <name evidence="2" type="ORF">Mterra_00588</name>
</gene>
<dbReference type="InterPro" id="IPR008538">
    <property type="entry name" value="Uma2"/>
</dbReference>
<accession>A0A399F4S2</accession>
<proteinExistence type="predicted"/>
<dbReference type="SUPFAM" id="SSF52980">
    <property type="entry name" value="Restriction endonuclease-like"/>
    <property type="match status" value="1"/>
</dbReference>
<dbReference type="InterPro" id="IPR012296">
    <property type="entry name" value="Nuclease_put_TT1808"/>
</dbReference>
<dbReference type="PANTHER" id="PTHR35400:SF3">
    <property type="entry name" value="SLL1072 PROTEIN"/>
    <property type="match status" value="1"/>
</dbReference>
<evidence type="ECO:0000313" key="2">
    <source>
        <dbReference type="EMBL" id="RIH90279.1"/>
    </source>
</evidence>
<dbReference type="GO" id="GO:0004519">
    <property type="term" value="F:endonuclease activity"/>
    <property type="evidence" value="ECO:0007669"/>
    <property type="project" value="UniProtKB-KW"/>
</dbReference>
<dbReference type="Gene3D" id="3.90.1570.10">
    <property type="entry name" value="tt1808, chain A"/>
    <property type="match status" value="1"/>
</dbReference>
<reference evidence="2 3" key="1">
    <citation type="submission" date="2018-08" db="EMBL/GenBank/DDBJ databases">
        <title>Meiothermus terrae DSM 26712 genome sequencing project.</title>
        <authorList>
            <person name="Da Costa M.S."/>
            <person name="Albuquerque L."/>
            <person name="Raposo P."/>
            <person name="Froufe H.J.C."/>
            <person name="Barroso C.S."/>
            <person name="Egas C."/>
        </authorList>
    </citation>
    <scope>NUCLEOTIDE SEQUENCE [LARGE SCALE GENOMIC DNA]</scope>
    <source>
        <strain evidence="2 3">DSM 26712</strain>
    </source>
</reference>
<dbReference type="InterPro" id="IPR011335">
    <property type="entry name" value="Restrct_endonuc-II-like"/>
</dbReference>
<dbReference type="Proteomes" id="UP000265715">
    <property type="component" value="Unassembled WGS sequence"/>
</dbReference>
<dbReference type="CDD" id="cd06260">
    <property type="entry name" value="DUF820-like"/>
    <property type="match status" value="1"/>
</dbReference>
<protein>
    <submittedName>
        <fullName evidence="2">Putative restriction endonuclease</fullName>
    </submittedName>
</protein>
<dbReference type="RefSeq" id="WP_119313810.1">
    <property type="nucleotide sequence ID" value="NZ_QXDL01000013.1"/>
</dbReference>
<sequence>MAEFEKMHRAGAFPQELHLELLEGEVFETPPMGDDHVDKLAVLNEELVLKLREKARILCQVPLRTAEETSLPEPDFAVIDRNSYPGGVPHAEQVRLVVEISDTTLAYDRGRKLRVYARNKVPEVWILDVKGKQLEVYRDPQGEDYRSKQTYDEGDEVAPAAFPETPLRWW</sequence>
<organism evidence="2 3">
    <name type="scientific">Calidithermus terrae</name>
    <dbReference type="NCBI Taxonomy" id="1408545"/>
    <lineage>
        <taxon>Bacteria</taxon>
        <taxon>Thermotogati</taxon>
        <taxon>Deinococcota</taxon>
        <taxon>Deinococci</taxon>
        <taxon>Thermales</taxon>
        <taxon>Thermaceae</taxon>
        <taxon>Calidithermus</taxon>
    </lineage>
</organism>
<keyword evidence="2" id="KW-0540">Nuclease</keyword>